<feature type="compositionally biased region" description="Low complexity" evidence="5">
    <location>
        <begin position="363"/>
        <end position="374"/>
    </location>
</feature>
<evidence type="ECO:0000313" key="8">
    <source>
        <dbReference type="Proteomes" id="UP000799438"/>
    </source>
</evidence>
<dbReference type="GO" id="GO:0012505">
    <property type="term" value="C:endomembrane system"/>
    <property type="evidence" value="ECO:0007669"/>
    <property type="project" value="UniProtKB-SubCell"/>
</dbReference>
<dbReference type="RefSeq" id="XP_033401006.1">
    <property type="nucleotide sequence ID" value="XM_033543959.1"/>
</dbReference>
<evidence type="ECO:0000256" key="5">
    <source>
        <dbReference type="SAM" id="MobiDB-lite"/>
    </source>
</evidence>
<dbReference type="Pfam" id="PF10332">
    <property type="entry name" value="DUF2418"/>
    <property type="match status" value="1"/>
</dbReference>
<dbReference type="PANTHER" id="PTHR28293">
    <property type="entry name" value="NUCLEAR RIM PROTEIN 1"/>
    <property type="match status" value="1"/>
</dbReference>
<gene>
    <name evidence="7" type="ORF">K452DRAFT_316365</name>
</gene>
<dbReference type="Proteomes" id="UP000799438">
    <property type="component" value="Unassembled WGS sequence"/>
</dbReference>
<feature type="compositionally biased region" description="Polar residues" evidence="5">
    <location>
        <begin position="333"/>
        <end position="345"/>
    </location>
</feature>
<accession>A0A6A6BPY7</accession>
<evidence type="ECO:0008006" key="9">
    <source>
        <dbReference type="Google" id="ProtNLM"/>
    </source>
</evidence>
<feature type="region of interest" description="Disordered" evidence="5">
    <location>
        <begin position="417"/>
        <end position="463"/>
    </location>
</feature>
<dbReference type="GO" id="GO:0043007">
    <property type="term" value="P:maintenance of rDNA"/>
    <property type="evidence" value="ECO:0007669"/>
    <property type="project" value="TreeGrafter"/>
</dbReference>
<feature type="region of interest" description="Disordered" evidence="5">
    <location>
        <begin position="299"/>
        <end position="345"/>
    </location>
</feature>
<name>A0A6A6BPY7_9PEZI</name>
<feature type="transmembrane region" description="Helical" evidence="6">
    <location>
        <begin position="182"/>
        <end position="200"/>
    </location>
</feature>
<evidence type="ECO:0000313" key="7">
    <source>
        <dbReference type="EMBL" id="KAF2145294.1"/>
    </source>
</evidence>
<evidence type="ECO:0000256" key="2">
    <source>
        <dbReference type="ARBA" id="ARBA00022692"/>
    </source>
</evidence>
<feature type="transmembrane region" description="Helical" evidence="6">
    <location>
        <begin position="85"/>
        <end position="107"/>
    </location>
</feature>
<feature type="compositionally biased region" description="Basic and acidic residues" evidence="5">
    <location>
        <begin position="451"/>
        <end position="463"/>
    </location>
</feature>
<dbReference type="GO" id="GO:0007096">
    <property type="term" value="P:regulation of exit from mitosis"/>
    <property type="evidence" value="ECO:0007669"/>
    <property type="project" value="TreeGrafter"/>
</dbReference>
<keyword evidence="8" id="KW-1185">Reference proteome</keyword>
<proteinExistence type="predicted"/>
<feature type="compositionally biased region" description="Basic and acidic residues" evidence="5">
    <location>
        <begin position="417"/>
        <end position="431"/>
    </location>
</feature>
<feature type="transmembrane region" description="Helical" evidence="6">
    <location>
        <begin position="43"/>
        <end position="60"/>
    </location>
</feature>
<organism evidence="7 8">
    <name type="scientific">Aplosporella prunicola CBS 121167</name>
    <dbReference type="NCBI Taxonomy" id="1176127"/>
    <lineage>
        <taxon>Eukaryota</taxon>
        <taxon>Fungi</taxon>
        <taxon>Dikarya</taxon>
        <taxon>Ascomycota</taxon>
        <taxon>Pezizomycotina</taxon>
        <taxon>Dothideomycetes</taxon>
        <taxon>Dothideomycetes incertae sedis</taxon>
        <taxon>Botryosphaeriales</taxon>
        <taxon>Aplosporellaceae</taxon>
        <taxon>Aplosporella</taxon>
    </lineage>
</organism>
<dbReference type="AlphaFoldDB" id="A0A6A6BPY7"/>
<reference evidence="7" key="1">
    <citation type="journal article" date="2020" name="Stud. Mycol.">
        <title>101 Dothideomycetes genomes: a test case for predicting lifestyles and emergence of pathogens.</title>
        <authorList>
            <person name="Haridas S."/>
            <person name="Albert R."/>
            <person name="Binder M."/>
            <person name="Bloem J."/>
            <person name="Labutti K."/>
            <person name="Salamov A."/>
            <person name="Andreopoulos B."/>
            <person name="Baker S."/>
            <person name="Barry K."/>
            <person name="Bills G."/>
            <person name="Bluhm B."/>
            <person name="Cannon C."/>
            <person name="Castanera R."/>
            <person name="Culley D."/>
            <person name="Daum C."/>
            <person name="Ezra D."/>
            <person name="Gonzalez J."/>
            <person name="Henrissat B."/>
            <person name="Kuo A."/>
            <person name="Liang C."/>
            <person name="Lipzen A."/>
            <person name="Lutzoni F."/>
            <person name="Magnuson J."/>
            <person name="Mondo S."/>
            <person name="Nolan M."/>
            <person name="Ohm R."/>
            <person name="Pangilinan J."/>
            <person name="Park H.-J."/>
            <person name="Ramirez L."/>
            <person name="Alfaro M."/>
            <person name="Sun H."/>
            <person name="Tritt A."/>
            <person name="Yoshinaga Y."/>
            <person name="Zwiers L.-H."/>
            <person name="Turgeon B."/>
            <person name="Goodwin S."/>
            <person name="Spatafora J."/>
            <person name="Crous P."/>
            <person name="Grigoriev I."/>
        </authorList>
    </citation>
    <scope>NUCLEOTIDE SEQUENCE</scope>
    <source>
        <strain evidence="7">CBS 121167</strain>
    </source>
</reference>
<evidence type="ECO:0000256" key="1">
    <source>
        <dbReference type="ARBA" id="ARBA00004127"/>
    </source>
</evidence>
<dbReference type="EMBL" id="ML995478">
    <property type="protein sequence ID" value="KAF2145294.1"/>
    <property type="molecule type" value="Genomic_DNA"/>
</dbReference>
<feature type="transmembrane region" description="Helical" evidence="6">
    <location>
        <begin position="212"/>
        <end position="230"/>
    </location>
</feature>
<protein>
    <recommendedName>
        <fullName evidence="9">Nuclear rim protein 1</fullName>
    </recommendedName>
</protein>
<sequence length="463" mass="51796">MPPLVRRKPLMERIRAFLNPYDWALWLSEEIYGNDWDDSLKDWTWIIGVVVNLIFMIARGNSGGSKYEENDDVFGDYTARMGSGWLRWLCSFVVHLLSFISFVNAFFTFHSKRHYRLFETPVEMTPTTPSARRVRVDSSPLSSSPLRFLSNIYAATSAQSRAHPDPARDVWEVSVWDPKPTFLRLFCLFSPGHVLVYWLFLPIAPLDPRPSVTVVTAIVLGALMTVQLSFMQTSYSQQIKDSALIHREVLHEYDTKFVHPNLNKPVRDVGIQTGDIDSGKKPAAREVDTYTPKTIINRGFRTNPNPVYASQYDPDNQLQQQDERQARAAANTAGMSNPFYTNTPKRVANSYTSTATAMHNSPAAGAARRTTGGTPLRQPQFRPTTDASAGGDGGSLGVFAHAASPLRKPAGANFLRADDVDLRPRSPEKRGGSPLKRISTPADYSGSGGTERQRRSYRDSGRY</sequence>
<dbReference type="PANTHER" id="PTHR28293:SF1">
    <property type="entry name" value="NUCLEAR RIM PROTEIN 1"/>
    <property type="match status" value="1"/>
</dbReference>
<comment type="subcellular location">
    <subcellularLocation>
        <location evidence="1">Endomembrane system</location>
        <topology evidence="1">Multi-pass membrane protein</topology>
    </subcellularLocation>
</comment>
<dbReference type="GeneID" id="54301456"/>
<dbReference type="InterPro" id="IPR018819">
    <property type="entry name" value="Nur1/Mug154"/>
</dbReference>
<evidence type="ECO:0000256" key="6">
    <source>
        <dbReference type="SAM" id="Phobius"/>
    </source>
</evidence>
<dbReference type="OrthoDB" id="3363151at2759"/>
<evidence type="ECO:0000256" key="4">
    <source>
        <dbReference type="ARBA" id="ARBA00023136"/>
    </source>
</evidence>
<evidence type="ECO:0000256" key="3">
    <source>
        <dbReference type="ARBA" id="ARBA00022989"/>
    </source>
</evidence>
<feature type="region of interest" description="Disordered" evidence="5">
    <location>
        <begin position="358"/>
        <end position="393"/>
    </location>
</feature>
<keyword evidence="2 6" id="KW-0812">Transmembrane</keyword>
<keyword evidence="4 6" id="KW-0472">Membrane</keyword>
<keyword evidence="3 6" id="KW-1133">Transmembrane helix</keyword>